<dbReference type="SMART" id="SM00823">
    <property type="entry name" value="PKS_PP"/>
    <property type="match status" value="1"/>
</dbReference>
<dbReference type="Gene3D" id="3.30.559.30">
    <property type="entry name" value="Nonribosomal peptide synthetase, condensation domain"/>
    <property type="match status" value="2"/>
</dbReference>
<dbReference type="Pfam" id="PF13193">
    <property type="entry name" value="AMP-binding_C"/>
    <property type="match status" value="1"/>
</dbReference>
<evidence type="ECO:0000256" key="2">
    <source>
        <dbReference type="ARBA" id="ARBA00006432"/>
    </source>
</evidence>
<evidence type="ECO:0000313" key="7">
    <source>
        <dbReference type="EMBL" id="PZO11325.1"/>
    </source>
</evidence>
<dbReference type="FunFam" id="3.30.300.30:FF:000010">
    <property type="entry name" value="Enterobactin synthetase component F"/>
    <property type="match status" value="1"/>
</dbReference>
<dbReference type="InterPro" id="IPR025110">
    <property type="entry name" value="AMP-bd_C"/>
</dbReference>
<dbReference type="Pfam" id="PF00501">
    <property type="entry name" value="AMP-binding"/>
    <property type="match status" value="1"/>
</dbReference>
<evidence type="ECO:0000256" key="5">
    <source>
        <dbReference type="SAM" id="MobiDB-lite"/>
    </source>
</evidence>
<dbReference type="FunFam" id="3.30.559.10:FF:000012">
    <property type="entry name" value="Non-ribosomal peptide synthetase"/>
    <property type="match status" value="1"/>
</dbReference>
<dbReference type="Gene3D" id="1.10.1200.10">
    <property type="entry name" value="ACP-like"/>
    <property type="match status" value="1"/>
</dbReference>
<dbReference type="FunFam" id="3.40.50.12780:FF:000012">
    <property type="entry name" value="Non-ribosomal peptide synthetase"/>
    <property type="match status" value="1"/>
</dbReference>
<dbReference type="CDD" id="cd19543">
    <property type="entry name" value="DCL_NRPS"/>
    <property type="match status" value="1"/>
</dbReference>
<dbReference type="InterPro" id="IPR000873">
    <property type="entry name" value="AMP-dep_synth/lig_dom"/>
</dbReference>
<dbReference type="PROSITE" id="PS00012">
    <property type="entry name" value="PHOSPHOPANTETHEINE"/>
    <property type="match status" value="1"/>
</dbReference>
<evidence type="ECO:0000313" key="8">
    <source>
        <dbReference type="Proteomes" id="UP000249354"/>
    </source>
</evidence>
<dbReference type="InterPro" id="IPR009081">
    <property type="entry name" value="PP-bd_ACP"/>
</dbReference>
<dbReference type="Proteomes" id="UP000249354">
    <property type="component" value="Unassembled WGS sequence"/>
</dbReference>
<dbReference type="InterPro" id="IPR020806">
    <property type="entry name" value="PKS_PP-bd"/>
</dbReference>
<dbReference type="Gene3D" id="2.30.38.10">
    <property type="entry name" value="Luciferase, Domain 3"/>
    <property type="match status" value="1"/>
</dbReference>
<dbReference type="GO" id="GO:0031177">
    <property type="term" value="F:phosphopantetheine binding"/>
    <property type="evidence" value="ECO:0007669"/>
    <property type="project" value="InterPro"/>
</dbReference>
<dbReference type="GO" id="GO:0005829">
    <property type="term" value="C:cytosol"/>
    <property type="evidence" value="ECO:0007669"/>
    <property type="project" value="TreeGrafter"/>
</dbReference>
<comment type="caution">
    <text evidence="7">The sequence shown here is derived from an EMBL/GenBank/DDBJ whole genome shotgun (WGS) entry which is preliminary data.</text>
</comment>
<dbReference type="EMBL" id="QBMC01000189">
    <property type="protein sequence ID" value="PZO11325.1"/>
    <property type="molecule type" value="Genomic_DNA"/>
</dbReference>
<name>A0A2W4VNZ1_9CYAN</name>
<reference evidence="7 8" key="2">
    <citation type="submission" date="2018-06" db="EMBL/GenBank/DDBJ databases">
        <title>Metagenomic assembly of (sub)arctic Cyanobacteria and their associated microbiome from non-axenic cultures.</title>
        <authorList>
            <person name="Baurain D."/>
        </authorList>
    </citation>
    <scope>NUCLEOTIDE SEQUENCE [LARGE SCALE GENOMIC DNA]</scope>
    <source>
        <strain evidence="7">ULC129bin1</strain>
    </source>
</reference>
<dbReference type="Gene3D" id="3.30.300.30">
    <property type="match status" value="1"/>
</dbReference>
<feature type="domain" description="Carrier" evidence="6">
    <location>
        <begin position="1032"/>
        <end position="1107"/>
    </location>
</feature>
<organism evidence="7 8">
    <name type="scientific">Leptolyngbya foveolarum</name>
    <dbReference type="NCBI Taxonomy" id="47253"/>
    <lineage>
        <taxon>Bacteria</taxon>
        <taxon>Bacillati</taxon>
        <taxon>Cyanobacteriota</taxon>
        <taxon>Cyanophyceae</taxon>
        <taxon>Leptolyngbyales</taxon>
        <taxon>Leptolyngbyaceae</taxon>
        <taxon>Leptolyngbya group</taxon>
        <taxon>Leptolyngbya</taxon>
    </lineage>
</organism>
<dbReference type="NCBIfam" id="TIGR01733">
    <property type="entry name" value="AA-adenyl-dom"/>
    <property type="match status" value="1"/>
</dbReference>
<dbReference type="InterPro" id="IPR010071">
    <property type="entry name" value="AA_adenyl_dom"/>
</dbReference>
<reference evidence="8" key="1">
    <citation type="submission" date="2018-04" db="EMBL/GenBank/DDBJ databases">
        <authorList>
            <person name="Cornet L."/>
        </authorList>
    </citation>
    <scope>NUCLEOTIDE SEQUENCE [LARGE SCALE GENOMIC DNA]</scope>
</reference>
<dbReference type="InterPro" id="IPR001242">
    <property type="entry name" value="Condensation_dom"/>
</dbReference>
<evidence type="ECO:0000256" key="4">
    <source>
        <dbReference type="ARBA" id="ARBA00022553"/>
    </source>
</evidence>
<proteinExistence type="inferred from homology"/>
<dbReference type="InterPro" id="IPR036736">
    <property type="entry name" value="ACP-like_sf"/>
</dbReference>
<accession>A0A2W4VNZ1</accession>
<dbReference type="InterPro" id="IPR006162">
    <property type="entry name" value="Ppantetheine_attach_site"/>
</dbReference>
<dbReference type="GO" id="GO:0008610">
    <property type="term" value="P:lipid biosynthetic process"/>
    <property type="evidence" value="ECO:0007669"/>
    <property type="project" value="UniProtKB-ARBA"/>
</dbReference>
<evidence type="ECO:0000259" key="6">
    <source>
        <dbReference type="PROSITE" id="PS50075"/>
    </source>
</evidence>
<dbReference type="Gene3D" id="3.30.559.10">
    <property type="entry name" value="Chloramphenicol acetyltransferase-like domain"/>
    <property type="match status" value="2"/>
</dbReference>
<keyword evidence="3" id="KW-0596">Phosphopantetheine</keyword>
<dbReference type="FunFam" id="1.10.1200.10:FF:000005">
    <property type="entry name" value="Nonribosomal peptide synthetase 1"/>
    <property type="match status" value="1"/>
</dbReference>
<dbReference type="PANTHER" id="PTHR45527:SF14">
    <property type="entry name" value="PLIPASTATIN SYNTHASE SUBUNIT B"/>
    <property type="match status" value="1"/>
</dbReference>
<dbReference type="FunFam" id="3.40.50.980:FF:000002">
    <property type="entry name" value="Enterobactin synthetase component F"/>
    <property type="match status" value="1"/>
</dbReference>
<dbReference type="InterPro" id="IPR023213">
    <property type="entry name" value="CAT-like_dom_sf"/>
</dbReference>
<dbReference type="InterPro" id="IPR020845">
    <property type="entry name" value="AMP-binding_CS"/>
</dbReference>
<protein>
    <submittedName>
        <fullName evidence="7">Non-ribosomal peptide synthetase</fullName>
    </submittedName>
</protein>
<sequence length="1594" mass="180393">MSNTSTGNVEDFYPLSPIQQGMFFHSLENPSSDAYCGQMLCQLSGSLDLIAFEKSWQQAIDRHPILRTRFVWQGLKEPIQVVQRQVSLSIEVQDWQDLASEQQTRQLAQWRKRNRAQGFELSAAPLMRFTLIRITDQDYQFLWTYHHLLLDGWSMTMLFQDIIAAYQTYVEGKTASRPSLRPYRDYLVWLQKQDLSTAEQFWRKQLQGFTAPTAFCIDRSAGNLCPSASDRSKQQVMLTPDATRALQQFSQQHQLTLNTLIQGAWGLLLSRYSGETDLVFGATSSGRPANLAGVDAMLGVFINTLPLRLQVQPKANLLPWLHQIQVQQVEMRQYEYSPLAQVQRWSDISQGQPLFESLLLFQNYPVDQSLGSSLSTLTIQSVQTFEQTHYPLTILAGLSETLEIRILYDCQRFSDDTIARLLGHFKTVLASMVKTPQQTLAEIAWMTESEKQQILSWCHSQADVTADGLSTSVSNHRTLPQRFEAQVERTPDAIAVVFEEHALTYQALNRRANQLAHSLQQLGIEPEQLVGLCIERSLELVVGILGILKAGGAYVPIDPAAPPERLAFMVQDSQLKVLLTQAHLTELLTGMNHDDSHNKKVQKNQDNTDNPLRESVHTLCLDTGWASIAQCPTHNLESHITPDHLAYVIYTSGSTGKPKGVMVTHANVDRLFTATDQWFQFSDRDVWTLFHSFAFDFSVWEIWGALRHGGRLLIVPYGLSRASDDFYNWVCQAGVTVLNQTPSAFQQFMQAERESAQAHSLKLRYVIFGGEALDLASLKPWCDRHGDQQPQLINMYGITETTVHVTYRPITQTDIQAAAGSLIGRAIPDLQIHVLDAQQQIVPMGVPGELYVSGAGVARGYLNRPALTKERFITNTAHSTSPPQPVAVSRRYSRLYKTGDRVRYCPNGELEYLGRMDHQVKLRGFRIELGEIEAVLAQHPIFQSARVIVREDRPGDRRLVAYVVPNESCESLPEDLKNFLRRQLPDYMVPSSVVLLASLPLTLNGKLDRKALPAPQVHGLNGLSSTPLADGKPRSPLESSLQKIWSQVLDIESVGIYDNFFELGGHSLLAAQTVTRIRDTFAIELPIRALFETPTIATLAVVIEPRCQEKSVPTLPPIRPIPREGQLFPMSFSQRRLWVVDQLDPRSALYNIPAAVRLKGQLDLFALQQSFQSLVQRHEALRTTFDHIEGQPVQRIAPTAELPITVMDLSEFRDRETQTTTICLSEAQQPFDLKQDRLLRVVVLKLTEAEHVVLLTMHHIVFDGWSVGVLIQELAELYQTWRTSQTPTLPPLAIQYADFAAWQHQHVMDWLPVQRTYWTQQLKGAPSFLPLPTDHPRPKTQTLRGGQQSIQLTTDLSDVLTDLSRQESATLFMTLLAAFDVLLYYTTQTDDILVGSPIANRSQAELEPLLGFFVNTIVLRTRLSGALSFRDLLRQVRETTLGAYAHPDLPFEQLVDDLQVERNLSHNPLFQVWFVLQNTPTPPLELPELTISPVEIDQGTARYDLKLNLWESPEGIAGFWNYKADLFETTTIHRLSDTFTVLLTLLTQQPDIRLEDILTQLSERDRQQQQQSAQSLKSAGLKRLRQRQRKPLRG</sequence>
<dbReference type="Pfam" id="PF00668">
    <property type="entry name" value="Condensation"/>
    <property type="match status" value="2"/>
</dbReference>
<dbReference type="InterPro" id="IPR045851">
    <property type="entry name" value="AMP-bd_C_sf"/>
</dbReference>
<dbReference type="SUPFAM" id="SSF56801">
    <property type="entry name" value="Acetyl-CoA synthetase-like"/>
    <property type="match status" value="1"/>
</dbReference>
<dbReference type="GO" id="GO:0043041">
    <property type="term" value="P:amino acid activation for nonribosomal peptide biosynthetic process"/>
    <property type="evidence" value="ECO:0007669"/>
    <property type="project" value="TreeGrafter"/>
</dbReference>
<gene>
    <name evidence="7" type="ORF">DCF25_19580</name>
</gene>
<dbReference type="Gene3D" id="3.40.50.980">
    <property type="match status" value="2"/>
</dbReference>
<dbReference type="CDD" id="cd19531">
    <property type="entry name" value="LCL_NRPS-like"/>
    <property type="match status" value="1"/>
</dbReference>
<dbReference type="CDD" id="cd17643">
    <property type="entry name" value="A_NRPS_Cytc1-like"/>
    <property type="match status" value="1"/>
</dbReference>
<evidence type="ECO:0000256" key="1">
    <source>
        <dbReference type="ARBA" id="ARBA00001957"/>
    </source>
</evidence>
<dbReference type="SUPFAM" id="SSF52777">
    <property type="entry name" value="CoA-dependent acyltransferases"/>
    <property type="match status" value="4"/>
</dbReference>
<dbReference type="PROSITE" id="PS50075">
    <property type="entry name" value="CARRIER"/>
    <property type="match status" value="1"/>
</dbReference>
<keyword evidence="4" id="KW-0597">Phosphoprotein</keyword>
<feature type="region of interest" description="Disordered" evidence="5">
    <location>
        <begin position="1564"/>
        <end position="1594"/>
    </location>
</feature>
<dbReference type="GO" id="GO:0044550">
    <property type="term" value="P:secondary metabolite biosynthetic process"/>
    <property type="evidence" value="ECO:0007669"/>
    <property type="project" value="UniProtKB-ARBA"/>
</dbReference>
<dbReference type="SUPFAM" id="SSF47336">
    <property type="entry name" value="ACP-like"/>
    <property type="match status" value="1"/>
</dbReference>
<comment type="similarity">
    <text evidence="2">Belongs to the ATP-dependent AMP-binding enzyme family.</text>
</comment>
<evidence type="ECO:0000256" key="3">
    <source>
        <dbReference type="ARBA" id="ARBA00022450"/>
    </source>
</evidence>
<dbReference type="PANTHER" id="PTHR45527">
    <property type="entry name" value="NONRIBOSOMAL PEPTIDE SYNTHETASE"/>
    <property type="match status" value="1"/>
</dbReference>
<dbReference type="Pfam" id="PF00550">
    <property type="entry name" value="PP-binding"/>
    <property type="match status" value="1"/>
</dbReference>
<dbReference type="PROSITE" id="PS00455">
    <property type="entry name" value="AMP_BINDING"/>
    <property type="match status" value="1"/>
</dbReference>
<dbReference type="GO" id="GO:0003824">
    <property type="term" value="F:catalytic activity"/>
    <property type="evidence" value="ECO:0007669"/>
    <property type="project" value="InterPro"/>
</dbReference>
<feature type="compositionally biased region" description="Basic residues" evidence="5">
    <location>
        <begin position="1580"/>
        <end position="1594"/>
    </location>
</feature>
<comment type="cofactor">
    <cofactor evidence="1">
        <name>pantetheine 4'-phosphate</name>
        <dbReference type="ChEBI" id="CHEBI:47942"/>
    </cofactor>
</comment>